<feature type="domain" description="N-acetyltransferase" evidence="1">
    <location>
        <begin position="37"/>
        <end position="126"/>
    </location>
</feature>
<dbReference type="AlphaFoldDB" id="A0A7R9ZSG1"/>
<evidence type="ECO:0000313" key="2">
    <source>
        <dbReference type="EMBL" id="CAD8342288.1"/>
    </source>
</evidence>
<dbReference type="PANTHER" id="PTHR42919:SF20">
    <property type="entry name" value="GCN5-RELATED N-ACETYLTRANSFERASE 10, CHLOROPLASTIC"/>
    <property type="match status" value="1"/>
</dbReference>
<dbReference type="GO" id="GO:0008080">
    <property type="term" value="F:N-acetyltransferase activity"/>
    <property type="evidence" value="ECO:0007669"/>
    <property type="project" value="TreeGrafter"/>
</dbReference>
<dbReference type="InterPro" id="IPR051556">
    <property type="entry name" value="N-term/lysine_N-AcTrnsfr"/>
</dbReference>
<evidence type="ECO:0000259" key="1">
    <source>
        <dbReference type="PROSITE" id="PS51186"/>
    </source>
</evidence>
<sequence>MDKDVVLDGERAEAVCKSTVASLGPKQRREYKNASVKTIATELLSPDTKAVCVLSNLAVSPNARRRGIANVLCDEAEALASDWGYSQMHLLVEEENTAARSLYEGKLGYQLDFRKEEDIGLRADLEEGVFQEVTVPTLVLSKNL</sequence>
<protein>
    <recommendedName>
        <fullName evidence="1">N-acetyltransferase domain-containing protein</fullName>
    </recommendedName>
</protein>
<gene>
    <name evidence="2" type="ORF">CAUS1442_LOCUS14423</name>
</gene>
<dbReference type="SUPFAM" id="SSF55729">
    <property type="entry name" value="Acyl-CoA N-acyltransferases (Nat)"/>
    <property type="match status" value="1"/>
</dbReference>
<dbReference type="GO" id="GO:0031415">
    <property type="term" value="C:NatA complex"/>
    <property type="evidence" value="ECO:0007669"/>
    <property type="project" value="TreeGrafter"/>
</dbReference>
<dbReference type="PANTHER" id="PTHR42919">
    <property type="entry name" value="N-ALPHA-ACETYLTRANSFERASE"/>
    <property type="match status" value="1"/>
</dbReference>
<organism evidence="2">
    <name type="scientific">Craspedostauros australis</name>
    <dbReference type="NCBI Taxonomy" id="1486917"/>
    <lineage>
        <taxon>Eukaryota</taxon>
        <taxon>Sar</taxon>
        <taxon>Stramenopiles</taxon>
        <taxon>Ochrophyta</taxon>
        <taxon>Bacillariophyta</taxon>
        <taxon>Bacillariophyceae</taxon>
        <taxon>Bacillariophycidae</taxon>
        <taxon>Naviculales</taxon>
        <taxon>Naviculaceae</taxon>
        <taxon>Craspedostauros</taxon>
    </lineage>
</organism>
<dbReference type="InterPro" id="IPR000182">
    <property type="entry name" value="GNAT_dom"/>
</dbReference>
<dbReference type="InterPro" id="IPR016181">
    <property type="entry name" value="Acyl_CoA_acyltransferase"/>
</dbReference>
<name>A0A7R9ZSG1_9STRA</name>
<dbReference type="Pfam" id="PF00583">
    <property type="entry name" value="Acetyltransf_1"/>
    <property type="match status" value="1"/>
</dbReference>
<dbReference type="PROSITE" id="PS51186">
    <property type="entry name" value="GNAT"/>
    <property type="match status" value="1"/>
</dbReference>
<dbReference type="CDD" id="cd04301">
    <property type="entry name" value="NAT_SF"/>
    <property type="match status" value="1"/>
</dbReference>
<accession>A0A7R9ZSG1</accession>
<proteinExistence type="predicted"/>
<reference evidence="2" key="1">
    <citation type="submission" date="2021-01" db="EMBL/GenBank/DDBJ databases">
        <authorList>
            <person name="Corre E."/>
            <person name="Pelletier E."/>
            <person name="Niang G."/>
            <person name="Scheremetjew M."/>
            <person name="Finn R."/>
            <person name="Kale V."/>
            <person name="Holt S."/>
            <person name="Cochrane G."/>
            <person name="Meng A."/>
            <person name="Brown T."/>
            <person name="Cohen L."/>
        </authorList>
    </citation>
    <scope>NUCLEOTIDE SEQUENCE</scope>
    <source>
        <strain evidence="2">CCMP3328</strain>
    </source>
</reference>
<dbReference type="GO" id="GO:0007064">
    <property type="term" value="P:mitotic sister chromatid cohesion"/>
    <property type="evidence" value="ECO:0007669"/>
    <property type="project" value="TreeGrafter"/>
</dbReference>
<dbReference type="EMBL" id="HBEF01023302">
    <property type="protein sequence ID" value="CAD8342288.1"/>
    <property type="molecule type" value="Transcribed_RNA"/>
</dbReference>
<dbReference type="Gene3D" id="3.40.630.30">
    <property type="match status" value="1"/>
</dbReference>